<name>A0AC60NVD5_IXOPE</name>
<dbReference type="Proteomes" id="UP000805193">
    <property type="component" value="Unassembled WGS sequence"/>
</dbReference>
<accession>A0AC60NVD5</accession>
<sequence length="377" mass="43470">MPSQPWHPRPPMEPWFKNQRDTEPPPDLNVARVKPEPKGNSLLSEFPEWLRAKVCAYDAEKRVQKIKTESAPTSSPSDTLKEAVLALEVLKGLQSAAESSVRDGSEEQWTELMHRVKVCKAKLRTYCEELSKDDVLANLRVRCEQRRKKRERLGRLRQERKDEAEDRAKRAALSEARINAHRQRILDKVNQERQEENMKEEADSILSEIRFKINRTREYLEKIRAMEQLRAARKLSYQQKGLYVAPEADATFETETASVRSLLEGELSNYLKEETALKVMLETEQKEQYETKKLAVRQAAVIENLFGNAAVEPALYPCWQLYTSASENLESLVRVRDSWDRYLVPPDHPGGSSVPLQWVQPEAPSSHLWAQFCTSLA</sequence>
<organism evidence="1 2">
    <name type="scientific">Ixodes persulcatus</name>
    <name type="common">Taiga tick</name>
    <dbReference type="NCBI Taxonomy" id="34615"/>
    <lineage>
        <taxon>Eukaryota</taxon>
        <taxon>Metazoa</taxon>
        <taxon>Ecdysozoa</taxon>
        <taxon>Arthropoda</taxon>
        <taxon>Chelicerata</taxon>
        <taxon>Arachnida</taxon>
        <taxon>Acari</taxon>
        <taxon>Parasitiformes</taxon>
        <taxon>Ixodida</taxon>
        <taxon>Ixodoidea</taxon>
        <taxon>Ixodidae</taxon>
        <taxon>Ixodinae</taxon>
        <taxon>Ixodes</taxon>
    </lineage>
</organism>
<keyword evidence="2" id="KW-1185">Reference proteome</keyword>
<proteinExistence type="predicted"/>
<comment type="caution">
    <text evidence="1">The sequence shown here is derived from an EMBL/GenBank/DDBJ whole genome shotgun (WGS) entry which is preliminary data.</text>
</comment>
<dbReference type="EMBL" id="JABSTQ010011464">
    <property type="protein sequence ID" value="KAG0411060.1"/>
    <property type="molecule type" value="Genomic_DNA"/>
</dbReference>
<evidence type="ECO:0000313" key="2">
    <source>
        <dbReference type="Proteomes" id="UP000805193"/>
    </source>
</evidence>
<gene>
    <name evidence="1" type="ORF">HPB47_011803</name>
</gene>
<evidence type="ECO:0000313" key="1">
    <source>
        <dbReference type="EMBL" id="KAG0411060.1"/>
    </source>
</evidence>
<reference evidence="1 2" key="1">
    <citation type="journal article" date="2020" name="Cell">
        <title>Large-Scale Comparative Analyses of Tick Genomes Elucidate Their Genetic Diversity and Vector Capacities.</title>
        <authorList>
            <consortium name="Tick Genome and Microbiome Consortium (TIGMIC)"/>
            <person name="Jia N."/>
            <person name="Wang J."/>
            <person name="Shi W."/>
            <person name="Du L."/>
            <person name="Sun Y."/>
            <person name="Zhan W."/>
            <person name="Jiang J.F."/>
            <person name="Wang Q."/>
            <person name="Zhang B."/>
            <person name="Ji P."/>
            <person name="Bell-Sakyi L."/>
            <person name="Cui X.M."/>
            <person name="Yuan T.T."/>
            <person name="Jiang B.G."/>
            <person name="Yang W.F."/>
            <person name="Lam T.T."/>
            <person name="Chang Q.C."/>
            <person name="Ding S.J."/>
            <person name="Wang X.J."/>
            <person name="Zhu J.G."/>
            <person name="Ruan X.D."/>
            <person name="Zhao L."/>
            <person name="Wei J.T."/>
            <person name="Ye R.Z."/>
            <person name="Que T.C."/>
            <person name="Du C.H."/>
            <person name="Zhou Y.H."/>
            <person name="Cheng J.X."/>
            <person name="Dai P.F."/>
            <person name="Guo W.B."/>
            <person name="Han X.H."/>
            <person name="Huang E.J."/>
            <person name="Li L.F."/>
            <person name="Wei W."/>
            <person name="Gao Y.C."/>
            <person name="Liu J.Z."/>
            <person name="Shao H.Z."/>
            <person name="Wang X."/>
            <person name="Wang C.C."/>
            <person name="Yang T.C."/>
            <person name="Huo Q.B."/>
            <person name="Li W."/>
            <person name="Chen H.Y."/>
            <person name="Chen S.E."/>
            <person name="Zhou L.G."/>
            <person name="Ni X.B."/>
            <person name="Tian J.H."/>
            <person name="Sheng Y."/>
            <person name="Liu T."/>
            <person name="Pan Y.S."/>
            <person name="Xia L.Y."/>
            <person name="Li J."/>
            <person name="Zhao F."/>
            <person name="Cao W.C."/>
        </authorList>
    </citation>
    <scope>NUCLEOTIDE SEQUENCE [LARGE SCALE GENOMIC DNA]</scope>
    <source>
        <strain evidence="1">Iper-2018</strain>
    </source>
</reference>
<protein>
    <submittedName>
        <fullName evidence="1">Uncharacterized protein</fullName>
    </submittedName>
</protein>